<dbReference type="InterPro" id="IPR036188">
    <property type="entry name" value="FAD/NAD-bd_sf"/>
</dbReference>
<organism evidence="6 7">
    <name type="scientific">Somion occarium</name>
    <dbReference type="NCBI Taxonomy" id="3059160"/>
    <lineage>
        <taxon>Eukaryota</taxon>
        <taxon>Fungi</taxon>
        <taxon>Dikarya</taxon>
        <taxon>Basidiomycota</taxon>
        <taxon>Agaricomycotina</taxon>
        <taxon>Agaricomycetes</taxon>
        <taxon>Polyporales</taxon>
        <taxon>Cerrenaceae</taxon>
        <taxon>Somion</taxon>
    </lineage>
</organism>
<evidence type="ECO:0000256" key="2">
    <source>
        <dbReference type="ARBA" id="ARBA00023002"/>
    </source>
</evidence>
<proteinExistence type="inferred from homology"/>
<evidence type="ECO:0000256" key="3">
    <source>
        <dbReference type="ARBA" id="ARBA00023033"/>
    </source>
</evidence>
<protein>
    <recommendedName>
        <fullName evidence="8">Halogenase</fullName>
    </recommendedName>
</protein>
<gene>
    <name evidence="6" type="ORF">GFSPODELE1_LOCUS8248</name>
</gene>
<keyword evidence="7" id="KW-1185">Reference proteome</keyword>
<feature type="compositionally biased region" description="Low complexity" evidence="5">
    <location>
        <begin position="657"/>
        <end position="702"/>
    </location>
</feature>
<dbReference type="SUPFAM" id="SSF51905">
    <property type="entry name" value="FAD/NAD(P)-binding domain"/>
    <property type="match status" value="1"/>
</dbReference>
<evidence type="ECO:0000256" key="1">
    <source>
        <dbReference type="ARBA" id="ARBA00005706"/>
    </source>
</evidence>
<dbReference type="InterPro" id="IPR006905">
    <property type="entry name" value="Flavin_halogenase"/>
</dbReference>
<feature type="region of interest" description="Disordered" evidence="5">
    <location>
        <begin position="524"/>
        <end position="560"/>
    </location>
</feature>
<name>A0ABP1DW66_9APHY</name>
<dbReference type="PRINTS" id="PR00420">
    <property type="entry name" value="RNGMNOXGNASE"/>
</dbReference>
<evidence type="ECO:0000256" key="4">
    <source>
        <dbReference type="ARBA" id="ARBA00049364"/>
    </source>
</evidence>
<accession>A0ABP1DW66</accession>
<keyword evidence="2" id="KW-0560">Oxidoreductase</keyword>
<evidence type="ECO:0008006" key="8">
    <source>
        <dbReference type="Google" id="ProtNLM"/>
    </source>
</evidence>
<dbReference type="EMBL" id="OZ037949">
    <property type="protein sequence ID" value="CAL1711239.1"/>
    <property type="molecule type" value="Genomic_DNA"/>
</dbReference>
<comment type="catalytic activity">
    <reaction evidence="4">
        <text>melleolide F + FADH2 + chloride + O2 = 6'-chloromelleolide F + FAD + 2 H2O + H(+)</text>
        <dbReference type="Rhea" id="RHEA:67160"/>
        <dbReference type="ChEBI" id="CHEBI:15377"/>
        <dbReference type="ChEBI" id="CHEBI:15378"/>
        <dbReference type="ChEBI" id="CHEBI:15379"/>
        <dbReference type="ChEBI" id="CHEBI:17996"/>
        <dbReference type="ChEBI" id="CHEBI:57692"/>
        <dbReference type="ChEBI" id="CHEBI:58307"/>
        <dbReference type="ChEBI" id="CHEBI:167712"/>
        <dbReference type="ChEBI" id="CHEBI:167713"/>
    </reaction>
    <physiologicalReaction direction="left-to-right" evidence="4">
        <dbReference type="Rhea" id="RHEA:67161"/>
    </physiologicalReaction>
</comment>
<feature type="compositionally biased region" description="Pro residues" evidence="5">
    <location>
        <begin position="621"/>
        <end position="632"/>
    </location>
</feature>
<dbReference type="Gene3D" id="3.50.50.60">
    <property type="entry name" value="FAD/NAD(P)-binding domain"/>
    <property type="match status" value="2"/>
</dbReference>
<dbReference type="Pfam" id="PF04820">
    <property type="entry name" value="Trp_halogenase"/>
    <property type="match status" value="2"/>
</dbReference>
<feature type="region of interest" description="Disordered" evidence="5">
    <location>
        <begin position="617"/>
        <end position="733"/>
    </location>
</feature>
<reference evidence="7" key="1">
    <citation type="submission" date="2024-04" db="EMBL/GenBank/DDBJ databases">
        <authorList>
            <person name="Shaw F."/>
            <person name="Minotto A."/>
        </authorList>
    </citation>
    <scope>NUCLEOTIDE SEQUENCE [LARGE SCALE GENOMIC DNA]</scope>
</reference>
<feature type="region of interest" description="Disordered" evidence="5">
    <location>
        <begin position="337"/>
        <end position="361"/>
    </location>
</feature>
<feature type="compositionally biased region" description="Low complexity" evidence="5">
    <location>
        <begin position="340"/>
        <end position="349"/>
    </location>
</feature>
<dbReference type="PANTHER" id="PTHR43747:SF5">
    <property type="entry name" value="FAD-BINDING DOMAIN-CONTAINING PROTEIN"/>
    <property type="match status" value="1"/>
</dbReference>
<feature type="compositionally biased region" description="Polar residues" evidence="5">
    <location>
        <begin position="525"/>
        <end position="534"/>
    </location>
</feature>
<comment type="similarity">
    <text evidence="1">Belongs to the flavin-dependent halogenase family.</text>
</comment>
<dbReference type="InterPro" id="IPR050816">
    <property type="entry name" value="Flavin-dep_Halogenase_NPB"/>
</dbReference>
<dbReference type="PANTHER" id="PTHR43747">
    <property type="entry name" value="FAD-BINDING PROTEIN"/>
    <property type="match status" value="1"/>
</dbReference>
<dbReference type="Proteomes" id="UP001497453">
    <property type="component" value="Chromosome 6"/>
</dbReference>
<evidence type="ECO:0000313" key="6">
    <source>
        <dbReference type="EMBL" id="CAL1711239.1"/>
    </source>
</evidence>
<sequence>MLPPTKTQILVIGGGPAGSYSSAALAREGFNVVLLEMAHFPRYHVGESLIPSVRHYLRFIDAESKVANFGFVRKPGSAIKFNQYMQEGYTDFVALGASNSAWNVTRAHFDDILLRHAQASGVDVFEGVRITAIQFVDGRFEGDEPNALKEDWEKLGKPVSATYVTDGGEKGEIQFDYLVDASGRAGVMSTKYLKNRRYNDSLKNVAIWGYWRGTGMYGRGTERENAPFFEALSDESGWAWFIPLHNGLTSVGIVMDQKQLGVRSRACSSSSRTPIPFPSLPSFAAFSSTSNTEESEQTQRKTSSLAERYLTFLHLAPGVLELIGEEGKLVEVREDYERTGPSASGSSGPTKEKAGQTQSKEIPIARSASDFSYSAGRYAGNGWRVIGDAGAFIDPFFSSGVHLACTGALAAAASIAASLRGDCSEREAAEWCHRRIAISYTRFLVVVLSAYKQIRAQSSNVLADIGHRNFDRAFAFLRPVIQGGAEMGAKLSEDEVQRALDFCVNLFSPTTPEQHAAVHEKLKSLRSTPEDSVQTPATPPHATHRPVRPPPLRSLSTAISQSRRRSIQIVTSVSGDGIREEDEDLSAERLLDVRAPIISPQSLTKFLRTTFRARSNTMPAPSLPPLSSPLPSPVATSFDPGVYSKPASGVRKSRQRSGTVSTTTSRTTTTTPSLSLSSSISGTTTSSLTSSGPPSPLGIIPSDLNLDSDDEVYHSSRETPTSDDGESKGEEDSEVKMVLDKVNARRVIHAEHGEGLNSLEQEAVAGFVVRLVRGNLGLTRAQV</sequence>
<evidence type="ECO:0000313" key="7">
    <source>
        <dbReference type="Proteomes" id="UP001497453"/>
    </source>
</evidence>
<keyword evidence="3" id="KW-0503">Monooxygenase</keyword>
<evidence type="ECO:0000256" key="5">
    <source>
        <dbReference type="SAM" id="MobiDB-lite"/>
    </source>
</evidence>